<reference evidence="2" key="2">
    <citation type="submission" date="2022-03" db="EMBL/GenBank/DDBJ databases">
        <title>Draft title - Genomic analysis of global carrot germplasm unveils the trajectory of domestication and the origin of high carotenoid orange carrot.</title>
        <authorList>
            <person name="Iorizzo M."/>
            <person name="Ellison S."/>
            <person name="Senalik D."/>
            <person name="Macko-Podgorni A."/>
            <person name="Grzebelus D."/>
            <person name="Bostan H."/>
            <person name="Rolling W."/>
            <person name="Curaba J."/>
            <person name="Simon P."/>
        </authorList>
    </citation>
    <scope>NUCLEOTIDE SEQUENCE</scope>
    <source>
        <tissue evidence="2">Leaf</tissue>
    </source>
</reference>
<dbReference type="Proteomes" id="UP000077755">
    <property type="component" value="Chromosome 1"/>
</dbReference>
<name>A0A166G1S6_DAUCS</name>
<evidence type="ECO:0000313" key="2">
    <source>
        <dbReference type="EMBL" id="WOG81807.1"/>
    </source>
</evidence>
<keyword evidence="3" id="KW-1185">Reference proteome</keyword>
<dbReference type="Gramene" id="KZN08444">
    <property type="protein sequence ID" value="KZN08444"/>
    <property type="gene ID" value="DCAR_000990"/>
</dbReference>
<sequence length="110" mass="12068">MADMEARRDRVKHNVACGFTKVLKKEEEERRAKAGSNNKHTSTGNGKFEGPDLKSFIQQFPVTAEGYLPTFSITNLLFAAEESGLTGWEGDILVAGVLEKARCTMGQFVG</sequence>
<feature type="region of interest" description="Disordered" evidence="1">
    <location>
        <begin position="28"/>
        <end position="51"/>
    </location>
</feature>
<evidence type="ECO:0000313" key="3">
    <source>
        <dbReference type="Proteomes" id="UP000077755"/>
    </source>
</evidence>
<proteinExistence type="predicted"/>
<feature type="compositionally biased region" description="Polar residues" evidence="1">
    <location>
        <begin position="35"/>
        <end position="45"/>
    </location>
</feature>
<dbReference type="EMBL" id="CP093343">
    <property type="protein sequence ID" value="WOG81807.1"/>
    <property type="molecule type" value="Genomic_DNA"/>
</dbReference>
<reference evidence="2" key="1">
    <citation type="journal article" date="2016" name="Nat. Genet.">
        <title>A high-quality carrot genome assembly provides new insights into carotenoid accumulation and asterid genome evolution.</title>
        <authorList>
            <person name="Iorizzo M."/>
            <person name="Ellison S."/>
            <person name="Senalik D."/>
            <person name="Zeng P."/>
            <person name="Satapoomin P."/>
            <person name="Huang J."/>
            <person name="Bowman M."/>
            <person name="Iovene M."/>
            <person name="Sanseverino W."/>
            <person name="Cavagnaro P."/>
            <person name="Yildiz M."/>
            <person name="Macko-Podgorni A."/>
            <person name="Moranska E."/>
            <person name="Grzebelus E."/>
            <person name="Grzebelus D."/>
            <person name="Ashrafi H."/>
            <person name="Zheng Z."/>
            <person name="Cheng S."/>
            <person name="Spooner D."/>
            <person name="Van Deynze A."/>
            <person name="Simon P."/>
        </authorList>
    </citation>
    <scope>NUCLEOTIDE SEQUENCE</scope>
    <source>
        <tissue evidence="2">Leaf</tissue>
    </source>
</reference>
<gene>
    <name evidence="2" type="ORF">DCAR_0100958</name>
</gene>
<organism evidence="2 3">
    <name type="scientific">Daucus carota subsp. sativus</name>
    <name type="common">Carrot</name>
    <dbReference type="NCBI Taxonomy" id="79200"/>
    <lineage>
        <taxon>Eukaryota</taxon>
        <taxon>Viridiplantae</taxon>
        <taxon>Streptophyta</taxon>
        <taxon>Embryophyta</taxon>
        <taxon>Tracheophyta</taxon>
        <taxon>Spermatophyta</taxon>
        <taxon>Magnoliopsida</taxon>
        <taxon>eudicotyledons</taxon>
        <taxon>Gunneridae</taxon>
        <taxon>Pentapetalae</taxon>
        <taxon>asterids</taxon>
        <taxon>campanulids</taxon>
        <taxon>Apiales</taxon>
        <taxon>Apiaceae</taxon>
        <taxon>Apioideae</taxon>
        <taxon>Scandiceae</taxon>
        <taxon>Daucinae</taxon>
        <taxon>Daucus</taxon>
        <taxon>Daucus sect. Daucus</taxon>
    </lineage>
</organism>
<dbReference type="AlphaFoldDB" id="A0A166G1S6"/>
<evidence type="ECO:0000256" key="1">
    <source>
        <dbReference type="SAM" id="MobiDB-lite"/>
    </source>
</evidence>
<accession>A0A166G1S6</accession>
<protein>
    <submittedName>
        <fullName evidence="2">Uncharacterized protein</fullName>
    </submittedName>
</protein>